<keyword evidence="2" id="KW-0808">Transferase</keyword>
<dbReference type="CDD" id="cd02440">
    <property type="entry name" value="AdoMet_MTases"/>
    <property type="match status" value="1"/>
</dbReference>
<feature type="domain" description="Methyltransferase" evidence="3">
    <location>
        <begin position="63"/>
        <end position="152"/>
    </location>
</feature>
<keyword evidence="1 4" id="KW-0489">Methyltransferase</keyword>
<dbReference type="Proteomes" id="UP001596183">
    <property type="component" value="Unassembled WGS sequence"/>
</dbReference>
<evidence type="ECO:0000259" key="3">
    <source>
        <dbReference type="Pfam" id="PF13649"/>
    </source>
</evidence>
<dbReference type="InterPro" id="IPR041698">
    <property type="entry name" value="Methyltransf_25"/>
</dbReference>
<reference evidence="5" key="1">
    <citation type="journal article" date="2019" name="Int. J. Syst. Evol. Microbiol.">
        <title>The Global Catalogue of Microorganisms (GCM) 10K type strain sequencing project: providing services to taxonomists for standard genome sequencing and annotation.</title>
        <authorList>
            <consortium name="The Broad Institute Genomics Platform"/>
            <consortium name="The Broad Institute Genome Sequencing Center for Infectious Disease"/>
            <person name="Wu L."/>
            <person name="Ma J."/>
        </authorList>
    </citation>
    <scope>NUCLEOTIDE SEQUENCE [LARGE SCALE GENOMIC DNA]</scope>
    <source>
        <strain evidence="5">JCM 13852</strain>
    </source>
</reference>
<dbReference type="PANTHER" id="PTHR43861">
    <property type="entry name" value="TRANS-ACONITATE 2-METHYLTRANSFERASE-RELATED"/>
    <property type="match status" value="1"/>
</dbReference>
<sequence>MHAEPPEFLRTTRSSYDAIADDYADRFGDGLAGLPLERSLLTAFAELARTPGRAAAGGAPPPVADLGCGPGHVTALVHRLGLPVFGVDLSPRMVSLAREAHPELRFHVGSMTALDLPAGTLGGIVALDSITHVPDDHLADVLAEFHRVLMPGAPVLLAFESGDEDGGLHLDERFGRPVSLDYHWRSPSTVVAHLTKAGLELTAQVLREPTGDEKRPHALLLARRPKTARA</sequence>
<dbReference type="PANTHER" id="PTHR43861:SF1">
    <property type="entry name" value="TRANS-ACONITATE 2-METHYLTRANSFERASE"/>
    <property type="match status" value="1"/>
</dbReference>
<accession>A0ABW0XTX7</accession>
<dbReference type="RefSeq" id="WP_381217015.1">
    <property type="nucleotide sequence ID" value="NZ_JBHSPC010000084.1"/>
</dbReference>
<keyword evidence="5" id="KW-1185">Reference proteome</keyword>
<name>A0ABW0XTX7_9ACTN</name>
<evidence type="ECO:0000256" key="1">
    <source>
        <dbReference type="ARBA" id="ARBA00022603"/>
    </source>
</evidence>
<dbReference type="InterPro" id="IPR029063">
    <property type="entry name" value="SAM-dependent_MTases_sf"/>
</dbReference>
<organism evidence="4 5">
    <name type="scientific">Streptomyces incanus</name>
    <dbReference type="NCBI Taxonomy" id="887453"/>
    <lineage>
        <taxon>Bacteria</taxon>
        <taxon>Bacillati</taxon>
        <taxon>Actinomycetota</taxon>
        <taxon>Actinomycetes</taxon>
        <taxon>Kitasatosporales</taxon>
        <taxon>Streptomycetaceae</taxon>
        <taxon>Streptomyces</taxon>
    </lineage>
</organism>
<evidence type="ECO:0000313" key="5">
    <source>
        <dbReference type="Proteomes" id="UP001596183"/>
    </source>
</evidence>
<dbReference type="GO" id="GO:0032259">
    <property type="term" value="P:methylation"/>
    <property type="evidence" value="ECO:0007669"/>
    <property type="project" value="UniProtKB-KW"/>
</dbReference>
<dbReference type="GO" id="GO:0008168">
    <property type="term" value="F:methyltransferase activity"/>
    <property type="evidence" value="ECO:0007669"/>
    <property type="project" value="UniProtKB-KW"/>
</dbReference>
<protein>
    <submittedName>
        <fullName evidence="4">Class I SAM-dependent DNA methyltransferase</fullName>
    </submittedName>
</protein>
<dbReference type="Gene3D" id="3.40.50.150">
    <property type="entry name" value="Vaccinia Virus protein VP39"/>
    <property type="match status" value="1"/>
</dbReference>
<evidence type="ECO:0000313" key="4">
    <source>
        <dbReference type="EMBL" id="MFC5673338.1"/>
    </source>
</evidence>
<dbReference type="Pfam" id="PF13649">
    <property type="entry name" value="Methyltransf_25"/>
    <property type="match status" value="1"/>
</dbReference>
<evidence type="ECO:0000256" key="2">
    <source>
        <dbReference type="ARBA" id="ARBA00022679"/>
    </source>
</evidence>
<proteinExistence type="predicted"/>
<comment type="caution">
    <text evidence="4">The sequence shown here is derived from an EMBL/GenBank/DDBJ whole genome shotgun (WGS) entry which is preliminary data.</text>
</comment>
<gene>
    <name evidence="4" type="ORF">ACFP2V_25490</name>
</gene>
<dbReference type="EMBL" id="JBHSPC010000084">
    <property type="protein sequence ID" value="MFC5673338.1"/>
    <property type="molecule type" value="Genomic_DNA"/>
</dbReference>
<dbReference type="SUPFAM" id="SSF53335">
    <property type="entry name" value="S-adenosyl-L-methionine-dependent methyltransferases"/>
    <property type="match status" value="1"/>
</dbReference>